<evidence type="ECO:0000256" key="5">
    <source>
        <dbReference type="ARBA" id="ARBA00022989"/>
    </source>
</evidence>
<dbReference type="Proteomes" id="UP001147148">
    <property type="component" value="Unassembled WGS sequence"/>
</dbReference>
<dbReference type="InterPro" id="IPR002293">
    <property type="entry name" value="AA/rel_permease1"/>
</dbReference>
<feature type="transmembrane region" description="Helical" evidence="7">
    <location>
        <begin position="444"/>
        <end position="469"/>
    </location>
</feature>
<evidence type="ECO:0000256" key="7">
    <source>
        <dbReference type="SAM" id="Phobius"/>
    </source>
</evidence>
<dbReference type="Pfam" id="PF13520">
    <property type="entry name" value="AA_permease_2"/>
    <property type="match status" value="1"/>
</dbReference>
<feature type="transmembrane region" description="Helical" evidence="7">
    <location>
        <begin position="155"/>
        <end position="177"/>
    </location>
</feature>
<dbReference type="PANTHER" id="PTHR42770:SF15">
    <property type="entry name" value="GLUTAMATE_GAMMA-AMINOBUTYRATE ANTIPORTER-RELATED"/>
    <property type="match status" value="1"/>
</dbReference>
<gene>
    <name evidence="8" type="ORF">OL233_00320</name>
</gene>
<feature type="transmembrane region" description="Helical" evidence="7">
    <location>
        <begin position="373"/>
        <end position="392"/>
    </location>
</feature>
<organism evidence="8 9">
    <name type="scientific">Vagococcus proximus</name>
    <dbReference type="NCBI Taxonomy" id="2991417"/>
    <lineage>
        <taxon>Bacteria</taxon>
        <taxon>Bacillati</taxon>
        <taxon>Bacillota</taxon>
        <taxon>Bacilli</taxon>
        <taxon>Lactobacillales</taxon>
        <taxon>Enterococcaceae</taxon>
        <taxon>Vagococcus</taxon>
    </lineage>
</organism>
<feature type="transmembrane region" description="Helical" evidence="7">
    <location>
        <begin position="33"/>
        <end position="53"/>
    </location>
</feature>
<reference evidence="8" key="1">
    <citation type="submission" date="2022-10" db="EMBL/GenBank/DDBJ databases">
        <title>Vagococcus sp. isolated from poultry meat.</title>
        <authorList>
            <person name="Johansson P."/>
            <person name="Bjorkroth J."/>
        </authorList>
    </citation>
    <scope>NUCLEOTIDE SEQUENCE</scope>
    <source>
        <strain evidence="8">PNs007</strain>
    </source>
</reference>
<evidence type="ECO:0000256" key="4">
    <source>
        <dbReference type="ARBA" id="ARBA00022692"/>
    </source>
</evidence>
<evidence type="ECO:0000256" key="2">
    <source>
        <dbReference type="ARBA" id="ARBA00022448"/>
    </source>
</evidence>
<evidence type="ECO:0000313" key="8">
    <source>
        <dbReference type="EMBL" id="MDF0478716.1"/>
    </source>
</evidence>
<feature type="transmembrane region" description="Helical" evidence="7">
    <location>
        <begin position="413"/>
        <end position="432"/>
    </location>
</feature>
<feature type="transmembrane region" description="Helical" evidence="7">
    <location>
        <begin position="339"/>
        <end position="361"/>
    </location>
</feature>
<comment type="subcellular location">
    <subcellularLocation>
        <location evidence="1">Cell membrane</location>
        <topology evidence="1">Multi-pass membrane protein</topology>
    </subcellularLocation>
</comment>
<name>A0ABT5WYG0_9ENTE</name>
<sequence>MNEKQLRWYNIALMAFVAVWGLGNVVNNFAQQGLTVVVSWILIMALYFVPYALSVGQLGSTFKDSAGGVSSWIKETSTTKLAYYAAWTYWVVHIPYLAQKPQGILVALSWLFKGNGNFVNTVDAKLVSLICLVIFLIFLWIASKGLTTLKMIGNMAGTAMFVMSLLFILLAVSAPALTGSDIATPNMGQISTYIPKFNFSYLTTVSMLVFAVGGCEKISPYVNNTKNPSKEFPKGMLILAGMVAVCALLGSVAMGMIFDANNIPEDLMVNGAYEAFQRLGVFYNVGPLFVILYAIANSLAQISALAFSIDAPLKILLSDADPNYIPSKLSKVNKKGTPVNGYIFTGILVTILIVLPSLGIGNMNELFKWLTNLNSVVMPMRYMWVFLAFIWINKKHTEFESDYKFIKNPKIGYIVGWWLFLFTALACIFGMVPKVDYATHQTEYIFQLALNIATPIVLIALGMIMPAIARREQAKK</sequence>
<dbReference type="PANTHER" id="PTHR42770">
    <property type="entry name" value="AMINO ACID TRANSPORTER-RELATED"/>
    <property type="match status" value="1"/>
</dbReference>
<dbReference type="InterPro" id="IPR050367">
    <property type="entry name" value="APC_superfamily"/>
</dbReference>
<dbReference type="RefSeq" id="WP_275470390.1">
    <property type="nucleotide sequence ID" value="NZ_JAPDSH010000001.1"/>
</dbReference>
<evidence type="ECO:0000256" key="1">
    <source>
        <dbReference type="ARBA" id="ARBA00004651"/>
    </source>
</evidence>
<feature type="transmembrane region" description="Helical" evidence="7">
    <location>
        <begin position="288"/>
        <end position="309"/>
    </location>
</feature>
<keyword evidence="5 7" id="KW-1133">Transmembrane helix</keyword>
<keyword evidence="2" id="KW-0813">Transport</keyword>
<feature type="transmembrane region" description="Helical" evidence="7">
    <location>
        <begin position="236"/>
        <end position="258"/>
    </location>
</feature>
<keyword evidence="4 7" id="KW-0812">Transmembrane</keyword>
<keyword evidence="6 7" id="KW-0472">Membrane</keyword>
<dbReference type="PIRSF" id="PIRSF006060">
    <property type="entry name" value="AA_transporter"/>
    <property type="match status" value="1"/>
</dbReference>
<evidence type="ECO:0000256" key="6">
    <source>
        <dbReference type="ARBA" id="ARBA00023136"/>
    </source>
</evidence>
<dbReference type="Gene3D" id="1.20.1740.10">
    <property type="entry name" value="Amino acid/polyamine transporter I"/>
    <property type="match status" value="1"/>
</dbReference>
<proteinExistence type="predicted"/>
<dbReference type="EMBL" id="JAPDSH010000001">
    <property type="protein sequence ID" value="MDF0478716.1"/>
    <property type="molecule type" value="Genomic_DNA"/>
</dbReference>
<evidence type="ECO:0000256" key="3">
    <source>
        <dbReference type="ARBA" id="ARBA00022475"/>
    </source>
</evidence>
<keyword evidence="3" id="KW-1003">Cell membrane</keyword>
<protein>
    <submittedName>
        <fullName evidence="8">Amino acid permease</fullName>
    </submittedName>
</protein>
<accession>A0ABT5WYG0</accession>
<feature type="transmembrane region" description="Helical" evidence="7">
    <location>
        <begin position="6"/>
        <end position="26"/>
    </location>
</feature>
<comment type="caution">
    <text evidence="8">The sequence shown here is derived from an EMBL/GenBank/DDBJ whole genome shotgun (WGS) entry which is preliminary data.</text>
</comment>
<feature type="transmembrane region" description="Helical" evidence="7">
    <location>
        <begin position="126"/>
        <end position="143"/>
    </location>
</feature>
<keyword evidence="9" id="KW-1185">Reference proteome</keyword>
<feature type="transmembrane region" description="Helical" evidence="7">
    <location>
        <begin position="197"/>
        <end position="215"/>
    </location>
</feature>
<evidence type="ECO:0000313" key="9">
    <source>
        <dbReference type="Proteomes" id="UP001147148"/>
    </source>
</evidence>